<reference evidence="1 2" key="1">
    <citation type="journal article" date="2020" name="Mol. Biol. Evol.">
        <title>Distinct Expression and Methylation Patterns for Genes with Different Fates following a Single Whole-Genome Duplication in Flowering Plants.</title>
        <authorList>
            <person name="Shi T."/>
            <person name="Rahmani R.S."/>
            <person name="Gugger P.F."/>
            <person name="Wang M."/>
            <person name="Li H."/>
            <person name="Zhang Y."/>
            <person name="Li Z."/>
            <person name="Wang Q."/>
            <person name="Van de Peer Y."/>
            <person name="Marchal K."/>
            <person name="Chen J."/>
        </authorList>
    </citation>
    <scope>NUCLEOTIDE SEQUENCE [LARGE SCALE GENOMIC DNA]</scope>
    <source>
        <tissue evidence="1">Leaf</tissue>
    </source>
</reference>
<evidence type="ECO:0000313" key="1">
    <source>
        <dbReference type="EMBL" id="DAD28676.1"/>
    </source>
</evidence>
<dbReference type="EMBL" id="DUZY01000002">
    <property type="protein sequence ID" value="DAD28676.1"/>
    <property type="molecule type" value="Genomic_DNA"/>
</dbReference>
<name>A0A822YC81_NELNU</name>
<proteinExistence type="predicted"/>
<organism evidence="1 2">
    <name type="scientific">Nelumbo nucifera</name>
    <name type="common">Sacred lotus</name>
    <dbReference type="NCBI Taxonomy" id="4432"/>
    <lineage>
        <taxon>Eukaryota</taxon>
        <taxon>Viridiplantae</taxon>
        <taxon>Streptophyta</taxon>
        <taxon>Embryophyta</taxon>
        <taxon>Tracheophyta</taxon>
        <taxon>Spermatophyta</taxon>
        <taxon>Magnoliopsida</taxon>
        <taxon>Proteales</taxon>
        <taxon>Nelumbonaceae</taxon>
        <taxon>Nelumbo</taxon>
    </lineage>
</organism>
<dbReference type="AlphaFoldDB" id="A0A822YC81"/>
<gene>
    <name evidence="1" type="ORF">HUJ06_030144</name>
</gene>
<protein>
    <submittedName>
        <fullName evidence="1">Uncharacterized protein</fullName>
    </submittedName>
</protein>
<dbReference type="Proteomes" id="UP000607653">
    <property type="component" value="Unassembled WGS sequence"/>
</dbReference>
<accession>A0A822YC81</accession>
<keyword evidence="2" id="KW-1185">Reference proteome</keyword>
<evidence type="ECO:0000313" key="2">
    <source>
        <dbReference type="Proteomes" id="UP000607653"/>
    </source>
</evidence>
<sequence length="136" mass="15936">MLVVKYMNKFKELKVRCKGIEDPCQTPSRFKSGLRVEIRNQMVVHHFYDVDEAFQISLKIEKSMWQPRIKKFPFQIGEITTRRPIDLSKTMWPAPPYGTTNWPNGSRLNDPYDPKGKAPMVDGQPKGDKRPFCFRC</sequence>
<comment type="caution">
    <text evidence="1">The sequence shown here is derived from an EMBL/GenBank/DDBJ whole genome shotgun (WGS) entry which is preliminary data.</text>
</comment>